<feature type="domain" description="Enoyl reductase (ER)" evidence="5">
    <location>
        <begin position="10"/>
        <end position="337"/>
    </location>
</feature>
<comment type="cofactor">
    <cofactor evidence="4">
        <name>Zn(2+)</name>
        <dbReference type="ChEBI" id="CHEBI:29105"/>
    </cofactor>
</comment>
<dbReference type="EMBL" id="JAKNGE010000042">
    <property type="protein sequence ID" value="MCG4748743.1"/>
    <property type="molecule type" value="Genomic_DNA"/>
</dbReference>
<dbReference type="Gene3D" id="3.90.180.10">
    <property type="entry name" value="Medium-chain alcohol dehydrogenases, catalytic domain"/>
    <property type="match status" value="1"/>
</dbReference>
<keyword evidence="3" id="KW-0560">Oxidoreductase</keyword>
<sequence>MKAITVIRPGHMQMLDVKKPAITEPDQVLVRIHATGICGSDVHVAHGSNPYAVYPRVIGHEAAGEVEAVGEAVTDLAAGDGVVFEPITYCGKCYACRSGHHNVCRELKVLGCIVDGTFREYAVVKRSQLYQYDKRKMSYAQAALCEPYTIGFQANWRGDVRPGDVVLVHGAGPIGLIVADVAKSRGAVVIVSEPNENRLAMSARFGADYMVNPVKEDLDALIMDVTGGEGVNVIFEAAGIPALLEHAVGLLSPAGRLVAMTFGDTPIAVDFKAVNAKELTILGTRHQMQKFSETLESLGDRVDRVDQLITHVFPAERYEEAFAVLADKNSGAGKVILTFG</sequence>
<dbReference type="SMART" id="SM00829">
    <property type="entry name" value="PKS_ER"/>
    <property type="match status" value="1"/>
</dbReference>
<gene>
    <name evidence="6" type="ORF">L0N08_25335</name>
</gene>
<dbReference type="SUPFAM" id="SSF50129">
    <property type="entry name" value="GroES-like"/>
    <property type="match status" value="1"/>
</dbReference>
<dbReference type="Pfam" id="PF00107">
    <property type="entry name" value="ADH_zinc_N"/>
    <property type="match status" value="1"/>
</dbReference>
<evidence type="ECO:0000313" key="7">
    <source>
        <dbReference type="Proteomes" id="UP001299608"/>
    </source>
</evidence>
<dbReference type="GO" id="GO:0008270">
    <property type="term" value="F:zinc ion binding"/>
    <property type="evidence" value="ECO:0007669"/>
    <property type="project" value="InterPro"/>
</dbReference>
<keyword evidence="2 4" id="KW-0862">Zinc</keyword>
<keyword evidence="1 4" id="KW-0479">Metal-binding</keyword>
<proteinExistence type="inferred from homology"/>
<dbReference type="InterPro" id="IPR013154">
    <property type="entry name" value="ADH-like_N"/>
</dbReference>
<evidence type="ECO:0000256" key="3">
    <source>
        <dbReference type="ARBA" id="ARBA00023002"/>
    </source>
</evidence>
<dbReference type="RefSeq" id="WP_177316266.1">
    <property type="nucleotide sequence ID" value="NZ_BAABZL010000001.1"/>
</dbReference>
<comment type="caution">
    <text evidence="6">The sequence shown here is derived from an EMBL/GenBank/DDBJ whole genome shotgun (WGS) entry which is preliminary data.</text>
</comment>
<dbReference type="PROSITE" id="PS00059">
    <property type="entry name" value="ADH_ZINC"/>
    <property type="match status" value="1"/>
</dbReference>
<evidence type="ECO:0000256" key="4">
    <source>
        <dbReference type="RuleBase" id="RU361277"/>
    </source>
</evidence>
<dbReference type="AlphaFoldDB" id="A0AAW5BZI5"/>
<evidence type="ECO:0000259" key="5">
    <source>
        <dbReference type="SMART" id="SM00829"/>
    </source>
</evidence>
<dbReference type="CDD" id="cd08261">
    <property type="entry name" value="Zn_ADH7"/>
    <property type="match status" value="1"/>
</dbReference>
<reference evidence="6" key="1">
    <citation type="submission" date="2022-01" db="EMBL/GenBank/DDBJ databases">
        <title>Collection of gut derived symbiotic bacterial strains cultured from healthy donors.</title>
        <authorList>
            <person name="Lin H."/>
            <person name="Kohout C."/>
            <person name="Waligurski E."/>
            <person name="Pamer E.G."/>
        </authorList>
    </citation>
    <scope>NUCLEOTIDE SEQUENCE</scope>
    <source>
        <strain evidence="6">DFI.6.55</strain>
    </source>
</reference>
<dbReference type="PANTHER" id="PTHR43401">
    <property type="entry name" value="L-THREONINE 3-DEHYDROGENASE"/>
    <property type="match status" value="1"/>
</dbReference>
<name>A0AAW5BZI5_9FIRM</name>
<dbReference type="InterPro" id="IPR036291">
    <property type="entry name" value="NAD(P)-bd_dom_sf"/>
</dbReference>
<dbReference type="InterPro" id="IPR011032">
    <property type="entry name" value="GroES-like_sf"/>
</dbReference>
<dbReference type="InterPro" id="IPR050129">
    <property type="entry name" value="Zn_alcohol_dh"/>
</dbReference>
<dbReference type="Gene3D" id="3.40.50.720">
    <property type="entry name" value="NAD(P)-binding Rossmann-like Domain"/>
    <property type="match status" value="1"/>
</dbReference>
<accession>A0AAW5BZI5</accession>
<dbReference type="Pfam" id="PF08240">
    <property type="entry name" value="ADH_N"/>
    <property type="match status" value="1"/>
</dbReference>
<dbReference type="InterPro" id="IPR013149">
    <property type="entry name" value="ADH-like_C"/>
</dbReference>
<dbReference type="GeneID" id="97208773"/>
<dbReference type="SUPFAM" id="SSF51735">
    <property type="entry name" value="NAD(P)-binding Rossmann-fold domains"/>
    <property type="match status" value="1"/>
</dbReference>
<dbReference type="InterPro" id="IPR002328">
    <property type="entry name" value="ADH_Zn_CS"/>
</dbReference>
<evidence type="ECO:0000313" key="6">
    <source>
        <dbReference type="EMBL" id="MCG4748743.1"/>
    </source>
</evidence>
<dbReference type="InterPro" id="IPR020843">
    <property type="entry name" value="ER"/>
</dbReference>
<organism evidence="6 7">
    <name type="scientific">Enterocloster aldenensis</name>
    <dbReference type="NCBI Taxonomy" id="358742"/>
    <lineage>
        <taxon>Bacteria</taxon>
        <taxon>Bacillati</taxon>
        <taxon>Bacillota</taxon>
        <taxon>Clostridia</taxon>
        <taxon>Lachnospirales</taxon>
        <taxon>Lachnospiraceae</taxon>
        <taxon>Enterocloster</taxon>
    </lineage>
</organism>
<protein>
    <submittedName>
        <fullName evidence="6">Zinc-binding alcohol dehydrogenase family protein</fullName>
    </submittedName>
</protein>
<dbReference type="GO" id="GO:0016491">
    <property type="term" value="F:oxidoreductase activity"/>
    <property type="evidence" value="ECO:0007669"/>
    <property type="project" value="UniProtKB-KW"/>
</dbReference>
<evidence type="ECO:0000256" key="1">
    <source>
        <dbReference type="ARBA" id="ARBA00022723"/>
    </source>
</evidence>
<comment type="similarity">
    <text evidence="4">Belongs to the zinc-containing alcohol dehydrogenase family.</text>
</comment>
<dbReference type="PANTHER" id="PTHR43401:SF2">
    <property type="entry name" value="L-THREONINE 3-DEHYDROGENASE"/>
    <property type="match status" value="1"/>
</dbReference>
<dbReference type="Proteomes" id="UP001299608">
    <property type="component" value="Unassembled WGS sequence"/>
</dbReference>
<evidence type="ECO:0000256" key="2">
    <source>
        <dbReference type="ARBA" id="ARBA00022833"/>
    </source>
</evidence>